<evidence type="ECO:0000313" key="3">
    <source>
        <dbReference type="EMBL" id="SER33746.1"/>
    </source>
</evidence>
<dbReference type="GO" id="GO:0005829">
    <property type="term" value="C:cytosol"/>
    <property type="evidence" value="ECO:0007669"/>
    <property type="project" value="TreeGrafter"/>
</dbReference>
<feature type="domain" description="HTH cro/C1-type" evidence="2">
    <location>
        <begin position="7"/>
        <end position="62"/>
    </location>
</feature>
<dbReference type="Gene3D" id="1.10.260.40">
    <property type="entry name" value="lambda repressor-like DNA-binding domains"/>
    <property type="match status" value="1"/>
</dbReference>
<dbReference type="eggNOG" id="COG1396">
    <property type="taxonomic scope" value="Bacteria"/>
</dbReference>
<name>A0A1H9NCS8_BUTFI</name>
<dbReference type="PANTHER" id="PTHR46797">
    <property type="entry name" value="HTH-TYPE TRANSCRIPTIONAL REGULATOR"/>
    <property type="match status" value="1"/>
</dbReference>
<dbReference type="InterPro" id="IPR010982">
    <property type="entry name" value="Lambda_DNA-bd_dom_sf"/>
</dbReference>
<dbReference type="Pfam" id="PF01381">
    <property type="entry name" value="HTH_3"/>
    <property type="match status" value="1"/>
</dbReference>
<evidence type="ECO:0000256" key="1">
    <source>
        <dbReference type="ARBA" id="ARBA00023125"/>
    </source>
</evidence>
<dbReference type="AlphaFoldDB" id="A0A1H9NCS8"/>
<dbReference type="PROSITE" id="PS50943">
    <property type="entry name" value="HTH_CROC1"/>
    <property type="match status" value="1"/>
</dbReference>
<dbReference type="SMART" id="SM00530">
    <property type="entry name" value="HTH_XRE"/>
    <property type="match status" value="1"/>
</dbReference>
<sequence length="127" mass="14226">MSFGQKLKSIRKERKISQTELAQASGVAQRTISSYETDLSIPRTSNQLRKIADVLGVTPADLVSDDDRFLISSEEVEYKVEAKRLVAELTSLFSGGKMDEDDMDVLMLSMQQAYVEAKKKHHDDTNA</sequence>
<dbReference type="GO" id="GO:0003700">
    <property type="term" value="F:DNA-binding transcription factor activity"/>
    <property type="evidence" value="ECO:0007669"/>
    <property type="project" value="TreeGrafter"/>
</dbReference>
<organism evidence="3 4">
    <name type="scientific">Butyrivibrio fibrisolvens</name>
    <dbReference type="NCBI Taxonomy" id="831"/>
    <lineage>
        <taxon>Bacteria</taxon>
        <taxon>Bacillati</taxon>
        <taxon>Bacillota</taxon>
        <taxon>Clostridia</taxon>
        <taxon>Lachnospirales</taxon>
        <taxon>Lachnospiraceae</taxon>
        <taxon>Butyrivibrio</taxon>
    </lineage>
</organism>
<gene>
    <name evidence="3" type="ORF">SAMN04487884_104140</name>
</gene>
<proteinExistence type="predicted"/>
<dbReference type="PANTHER" id="PTHR46797:SF1">
    <property type="entry name" value="METHYLPHOSPHONATE SYNTHASE"/>
    <property type="match status" value="1"/>
</dbReference>
<evidence type="ECO:0000313" key="4">
    <source>
        <dbReference type="Proteomes" id="UP000182584"/>
    </source>
</evidence>
<reference evidence="3 4" key="1">
    <citation type="submission" date="2016-10" db="EMBL/GenBank/DDBJ databases">
        <authorList>
            <person name="de Groot N.N."/>
        </authorList>
    </citation>
    <scope>NUCLEOTIDE SEQUENCE [LARGE SCALE GENOMIC DNA]</scope>
    <source>
        <strain evidence="3 4">AR40</strain>
    </source>
</reference>
<accession>A0A1H9NCS8</accession>
<dbReference type="InterPro" id="IPR050807">
    <property type="entry name" value="TransReg_Diox_bact_type"/>
</dbReference>
<dbReference type="EMBL" id="FOGJ01000004">
    <property type="protein sequence ID" value="SER33746.1"/>
    <property type="molecule type" value="Genomic_DNA"/>
</dbReference>
<dbReference type="SUPFAM" id="SSF47413">
    <property type="entry name" value="lambda repressor-like DNA-binding domains"/>
    <property type="match status" value="1"/>
</dbReference>
<dbReference type="Proteomes" id="UP000182584">
    <property type="component" value="Unassembled WGS sequence"/>
</dbReference>
<dbReference type="RefSeq" id="WP_074754670.1">
    <property type="nucleotide sequence ID" value="NZ_FOGJ01000004.1"/>
</dbReference>
<protein>
    <submittedName>
        <fullName evidence="3">Transcriptional regulator, contains XRE-family HTH domain</fullName>
    </submittedName>
</protein>
<dbReference type="GO" id="GO:0003677">
    <property type="term" value="F:DNA binding"/>
    <property type="evidence" value="ECO:0007669"/>
    <property type="project" value="UniProtKB-KW"/>
</dbReference>
<keyword evidence="1" id="KW-0238">DNA-binding</keyword>
<evidence type="ECO:0000259" key="2">
    <source>
        <dbReference type="PROSITE" id="PS50943"/>
    </source>
</evidence>
<dbReference type="InterPro" id="IPR001387">
    <property type="entry name" value="Cro/C1-type_HTH"/>
</dbReference>
<dbReference type="OrthoDB" id="1862033at2"/>
<dbReference type="CDD" id="cd00093">
    <property type="entry name" value="HTH_XRE"/>
    <property type="match status" value="1"/>
</dbReference>